<dbReference type="AlphaFoldDB" id="G3GWL1"/>
<accession>G3GWL1</accession>
<gene>
    <name evidence="2" type="ORF">I79_002138</name>
</gene>
<evidence type="ECO:0000256" key="1">
    <source>
        <dbReference type="SAM" id="SignalP"/>
    </source>
</evidence>
<proteinExistence type="predicted"/>
<evidence type="ECO:0000313" key="2">
    <source>
        <dbReference type="EMBL" id="EGV96321.1"/>
    </source>
</evidence>
<name>G3GWL1_CRIGR</name>
<sequence length="77" mass="8372">MRPFPQLLTATGLPTVSLCLFLMGSRPGHFFYGGRGNRKGAGLDHLWVSSPPCLCPSPAKWLLSLSDGKHHLILMAI</sequence>
<reference evidence="3" key="1">
    <citation type="journal article" date="2011" name="Nat. Biotechnol.">
        <title>The genomic sequence of the Chinese hamster ovary (CHO)-K1 cell line.</title>
        <authorList>
            <person name="Xu X."/>
            <person name="Nagarajan H."/>
            <person name="Lewis N.E."/>
            <person name="Pan S."/>
            <person name="Cai Z."/>
            <person name="Liu X."/>
            <person name="Chen W."/>
            <person name="Xie M."/>
            <person name="Wang W."/>
            <person name="Hammond S."/>
            <person name="Andersen M.R."/>
            <person name="Neff N."/>
            <person name="Passarelli B."/>
            <person name="Koh W."/>
            <person name="Fan H.C."/>
            <person name="Wang J."/>
            <person name="Gui Y."/>
            <person name="Lee K.H."/>
            <person name="Betenbaugh M.J."/>
            <person name="Quake S.R."/>
            <person name="Famili I."/>
            <person name="Palsson B.O."/>
            <person name="Wang J."/>
        </authorList>
    </citation>
    <scope>NUCLEOTIDE SEQUENCE [LARGE SCALE GENOMIC DNA]</scope>
    <source>
        <strain evidence="3">CHO K1 cell line</strain>
    </source>
</reference>
<feature type="signal peptide" evidence="1">
    <location>
        <begin position="1"/>
        <end position="19"/>
    </location>
</feature>
<dbReference type="EMBL" id="JH000052">
    <property type="protein sequence ID" value="EGV96321.1"/>
    <property type="molecule type" value="Genomic_DNA"/>
</dbReference>
<evidence type="ECO:0008006" key="4">
    <source>
        <dbReference type="Google" id="ProtNLM"/>
    </source>
</evidence>
<evidence type="ECO:0000313" key="3">
    <source>
        <dbReference type="Proteomes" id="UP000001075"/>
    </source>
</evidence>
<dbReference type="Proteomes" id="UP000001075">
    <property type="component" value="Unassembled WGS sequence"/>
</dbReference>
<feature type="chain" id="PRO_5003443713" description="Secreted protein" evidence="1">
    <location>
        <begin position="20"/>
        <end position="77"/>
    </location>
</feature>
<dbReference type="InParanoid" id="G3GWL1"/>
<keyword evidence="1" id="KW-0732">Signal</keyword>
<organism evidence="2 3">
    <name type="scientific">Cricetulus griseus</name>
    <name type="common">Chinese hamster</name>
    <name type="synonym">Cricetulus barabensis griseus</name>
    <dbReference type="NCBI Taxonomy" id="10029"/>
    <lineage>
        <taxon>Eukaryota</taxon>
        <taxon>Metazoa</taxon>
        <taxon>Chordata</taxon>
        <taxon>Craniata</taxon>
        <taxon>Vertebrata</taxon>
        <taxon>Euteleostomi</taxon>
        <taxon>Mammalia</taxon>
        <taxon>Eutheria</taxon>
        <taxon>Euarchontoglires</taxon>
        <taxon>Glires</taxon>
        <taxon>Rodentia</taxon>
        <taxon>Myomorpha</taxon>
        <taxon>Muroidea</taxon>
        <taxon>Cricetidae</taxon>
        <taxon>Cricetinae</taxon>
        <taxon>Cricetulus</taxon>
    </lineage>
</organism>
<protein>
    <recommendedName>
        <fullName evidence="4">Secreted protein</fullName>
    </recommendedName>
</protein>